<comment type="caution">
    <text evidence="2">The sequence shown here is derived from an EMBL/GenBank/DDBJ whole genome shotgun (WGS) entry which is preliminary data.</text>
</comment>
<evidence type="ECO:0000256" key="1">
    <source>
        <dbReference type="SAM" id="MobiDB-lite"/>
    </source>
</evidence>
<feature type="compositionally biased region" description="Basic and acidic residues" evidence="1">
    <location>
        <begin position="71"/>
        <end position="81"/>
    </location>
</feature>
<protein>
    <submittedName>
        <fullName evidence="2">Uncharacterized protein</fullName>
    </submittedName>
</protein>
<dbReference type="Proteomes" id="UP000295444">
    <property type="component" value="Unassembled WGS sequence"/>
</dbReference>
<organism evidence="2 3">
    <name type="scientific">Labedaea rhizosphaerae</name>
    <dbReference type="NCBI Taxonomy" id="598644"/>
    <lineage>
        <taxon>Bacteria</taxon>
        <taxon>Bacillati</taxon>
        <taxon>Actinomycetota</taxon>
        <taxon>Actinomycetes</taxon>
        <taxon>Pseudonocardiales</taxon>
        <taxon>Pseudonocardiaceae</taxon>
        <taxon>Labedaea</taxon>
    </lineage>
</organism>
<sequence length="93" mass="10406">MADNAPPQTWPATLRAAAEVLNSYADRAEVHWNARAGWNPDAWLTWAHRGAVSLVEGRAREVAAEQEEMARRRAVWDRQDAEPTAGPTQRQTS</sequence>
<evidence type="ECO:0000313" key="2">
    <source>
        <dbReference type="EMBL" id="TDP97634.1"/>
    </source>
</evidence>
<dbReference type="RefSeq" id="WP_133850809.1">
    <property type="nucleotide sequence ID" value="NZ_SNXZ01000003.1"/>
</dbReference>
<name>A0A4R6SD52_LABRH</name>
<reference evidence="2 3" key="1">
    <citation type="submission" date="2019-03" db="EMBL/GenBank/DDBJ databases">
        <title>Genomic Encyclopedia of Type Strains, Phase IV (KMG-IV): sequencing the most valuable type-strain genomes for metagenomic binning, comparative biology and taxonomic classification.</title>
        <authorList>
            <person name="Goeker M."/>
        </authorList>
    </citation>
    <scope>NUCLEOTIDE SEQUENCE [LARGE SCALE GENOMIC DNA]</scope>
    <source>
        <strain evidence="2 3">DSM 45361</strain>
    </source>
</reference>
<feature type="region of interest" description="Disordered" evidence="1">
    <location>
        <begin position="71"/>
        <end position="93"/>
    </location>
</feature>
<dbReference type="EMBL" id="SNXZ01000003">
    <property type="protein sequence ID" value="TDP97634.1"/>
    <property type="molecule type" value="Genomic_DNA"/>
</dbReference>
<gene>
    <name evidence="2" type="ORF">EV186_103598</name>
</gene>
<accession>A0A4R6SD52</accession>
<dbReference type="AlphaFoldDB" id="A0A4R6SD52"/>
<proteinExistence type="predicted"/>
<evidence type="ECO:0000313" key="3">
    <source>
        <dbReference type="Proteomes" id="UP000295444"/>
    </source>
</evidence>
<keyword evidence="3" id="KW-1185">Reference proteome</keyword>